<feature type="domain" description="DNA mismatch repair protein S5" evidence="5">
    <location>
        <begin position="213"/>
        <end position="330"/>
    </location>
</feature>
<dbReference type="NCBIfam" id="TIGR00585">
    <property type="entry name" value="mutl"/>
    <property type="match status" value="1"/>
</dbReference>
<dbReference type="SUPFAM" id="SSF55874">
    <property type="entry name" value="ATPase domain of HSP90 chaperone/DNA topoisomerase II/histidine kinase"/>
    <property type="match status" value="1"/>
</dbReference>
<dbReference type="SUPFAM" id="SSF118116">
    <property type="entry name" value="DNA mismatch repair protein MutL"/>
    <property type="match status" value="1"/>
</dbReference>
<evidence type="ECO:0000313" key="7">
    <source>
        <dbReference type="Proteomes" id="UP000003937"/>
    </source>
</evidence>
<keyword evidence="7" id="KW-1185">Reference proteome</keyword>
<dbReference type="Gene3D" id="3.30.230.10">
    <property type="match status" value="1"/>
</dbReference>
<dbReference type="GO" id="GO:0016887">
    <property type="term" value="F:ATP hydrolysis activity"/>
    <property type="evidence" value="ECO:0007669"/>
    <property type="project" value="InterPro"/>
</dbReference>
<dbReference type="InterPro" id="IPR042120">
    <property type="entry name" value="MutL_C_dimsub"/>
</dbReference>
<dbReference type="CDD" id="cd16926">
    <property type="entry name" value="HATPase_MutL-MLH-PMS-like"/>
    <property type="match status" value="1"/>
</dbReference>
<dbReference type="InterPro" id="IPR002099">
    <property type="entry name" value="MutL/Mlh/PMS"/>
</dbReference>
<dbReference type="GO" id="GO:0140664">
    <property type="term" value="F:ATP-dependent DNA damage sensor activity"/>
    <property type="evidence" value="ECO:0007669"/>
    <property type="project" value="InterPro"/>
</dbReference>
<dbReference type="SMART" id="SM01340">
    <property type="entry name" value="DNA_mis_repair"/>
    <property type="match status" value="1"/>
</dbReference>
<dbReference type="InterPro" id="IPR020568">
    <property type="entry name" value="Ribosomal_Su5_D2-typ_SF"/>
</dbReference>
<dbReference type="Pfam" id="PF01119">
    <property type="entry name" value="DNA_mis_repair"/>
    <property type="match status" value="1"/>
</dbReference>
<proteinExistence type="inferred from homology"/>
<evidence type="ECO:0000259" key="5">
    <source>
        <dbReference type="SMART" id="SM01340"/>
    </source>
</evidence>
<keyword evidence="3" id="KW-0227">DNA damage</keyword>
<dbReference type="InterPro" id="IPR013507">
    <property type="entry name" value="DNA_mismatch_S5_2-like"/>
</dbReference>
<dbReference type="Gene3D" id="3.30.1370.100">
    <property type="entry name" value="MutL, C-terminal domain, regulatory subdomain"/>
    <property type="match status" value="1"/>
</dbReference>
<organism evidence="6 7">
    <name type="scientific">secondary endosymbiont of Heteropsylla cubana</name>
    <dbReference type="NCBI Taxonomy" id="134287"/>
    <lineage>
        <taxon>Bacteria</taxon>
        <taxon>Pseudomonadati</taxon>
        <taxon>Pseudomonadota</taxon>
        <taxon>Gammaproteobacteria</taxon>
        <taxon>Enterobacterales</taxon>
        <taxon>Enterobacteriaceae</taxon>
        <taxon>aphid secondary symbionts</taxon>
    </lineage>
</organism>
<dbReference type="InterPro" id="IPR038973">
    <property type="entry name" value="MutL/Mlh/Pms-like"/>
</dbReference>
<dbReference type="EMBL" id="CP003547">
    <property type="protein sequence ID" value="AFP85539.1"/>
    <property type="molecule type" value="Genomic_DNA"/>
</dbReference>
<accession>J3Z5D4</accession>
<dbReference type="OrthoDB" id="9763467at2"/>
<evidence type="ECO:0000256" key="3">
    <source>
        <dbReference type="ARBA" id="ARBA00022763"/>
    </source>
</evidence>
<dbReference type="Gene3D" id="3.30.565.10">
    <property type="entry name" value="Histidine kinase-like ATPase, C-terminal domain"/>
    <property type="match status" value="1"/>
</dbReference>
<dbReference type="FunFam" id="3.30.565.10:FF:000003">
    <property type="entry name" value="DNA mismatch repair endonuclease MutL"/>
    <property type="match status" value="1"/>
</dbReference>
<evidence type="ECO:0000313" key="6">
    <source>
        <dbReference type="EMBL" id="AFP85539.1"/>
    </source>
</evidence>
<dbReference type="PATRIC" id="fig|134287.3.peg.220"/>
<dbReference type="Gene3D" id="3.30.1540.20">
    <property type="entry name" value="MutL, C-terminal domain, dimerisation subdomain"/>
    <property type="match status" value="1"/>
</dbReference>
<dbReference type="Pfam" id="PF08676">
    <property type="entry name" value="MutL_C"/>
    <property type="match status" value="1"/>
</dbReference>
<evidence type="ECO:0000256" key="2">
    <source>
        <dbReference type="ARBA" id="ARBA00021975"/>
    </source>
</evidence>
<dbReference type="GO" id="GO:0006298">
    <property type="term" value="P:mismatch repair"/>
    <property type="evidence" value="ECO:0007669"/>
    <property type="project" value="InterPro"/>
</dbReference>
<dbReference type="InterPro" id="IPR014790">
    <property type="entry name" value="MutL_C"/>
</dbReference>
<reference evidence="6 7" key="1">
    <citation type="journal article" date="2012" name="Mol. Biol. Evol.">
        <title>Genome reduction and co-evolution between the primary and secondary bacterial symbionts of psyllids.</title>
        <authorList>
            <person name="Sloan D.B."/>
            <person name="Moran N.A."/>
        </authorList>
    </citation>
    <scope>NUCLEOTIDE SEQUENCE [LARGE SCALE GENOMIC DNA]</scope>
    <source>
        <strain evidence="6">Hcub_S</strain>
    </source>
</reference>
<name>J3Z5D4_9ENTR</name>
<sequence precursor="true">MSIQVLPLQLSSQIAAGEIVEHPGSVVKELIENNLNAEATQIEINIKGGSINRTNIRDNGTGINEEKLLLTLASDITSKISCFKDLITINTLGFCGKALASSIRAVSGLTLTSRTSIQNGAWQVYTKDRDLSIIPKPIAHPIGTTVKVLDSFYNTPARKKFLRSEKSEFIQIDEVIHYIALERSKVTFILNHNGTTVLQYRAINQPTQQRRKLIALCGSIFVNQYINVFWKHSCLSIHSLAGNPSASKLPEIQYSCINIRVIHNKLIKLAVRREYKHHLQGKQKPAFISFIQTDPQKLNINIHPDKKDVGCYEGRLIYDVIYQAVRTTFDANMTRERMKVIDQRESPLQYNLTSAVSFSTITIDQNPLFWITKKSIVTITPVLSLDLTTSRQLLSLNYKNSKSQYERNYTQIIKDNNKDEEYNEDIVSIYQHNQYSNYHLKYNDEYFFKIILSNQTKFIYRNIIPLSTFIEIKKQEERNISNQHKLKYTFSVSKKIFFSHHLNHASNSYTHNKLKMQLVLISHHAYLIDKHSLETNKNLDFIKTNKTNIHPIYSNKKVNTYVKIKENIIRNLSTYGLFLTVIPAFYTLLKSDEILTLFSLKVARRFLVENQLKTTNKTLQTQSLLIPLHIILCKQEIATFMRNQQPLINLGITFQTDNVNYIILRSESPLLQQQNLYKLISEFFNYLKTKISITYHQATVWLAYFIEKQSFNWDHVKAIQLISETEQLYPHLLKYLPRNLFIRLNFETAIKALHHD</sequence>
<evidence type="ECO:0000256" key="4">
    <source>
        <dbReference type="ARBA" id="ARBA00023204"/>
    </source>
</evidence>
<dbReference type="GO" id="GO:0005524">
    <property type="term" value="F:ATP binding"/>
    <property type="evidence" value="ECO:0007669"/>
    <property type="project" value="InterPro"/>
</dbReference>
<dbReference type="SUPFAM" id="SSF54211">
    <property type="entry name" value="Ribosomal protein S5 domain 2-like"/>
    <property type="match status" value="1"/>
</dbReference>
<dbReference type="PANTHER" id="PTHR10073:SF12">
    <property type="entry name" value="DNA MISMATCH REPAIR PROTEIN MLH1"/>
    <property type="match status" value="1"/>
</dbReference>
<dbReference type="Pfam" id="PF13589">
    <property type="entry name" value="HATPase_c_3"/>
    <property type="match status" value="1"/>
</dbReference>
<protein>
    <recommendedName>
        <fullName evidence="2">DNA mismatch repair protein MutL</fullName>
    </recommendedName>
</protein>
<dbReference type="KEGG" id="sehc:A35E_00229"/>
<dbReference type="STRING" id="134287.A35E_00229"/>
<dbReference type="InterPro" id="IPR042121">
    <property type="entry name" value="MutL_C_regsub"/>
</dbReference>
<dbReference type="GO" id="GO:0030983">
    <property type="term" value="F:mismatched DNA binding"/>
    <property type="evidence" value="ECO:0007669"/>
    <property type="project" value="InterPro"/>
</dbReference>
<keyword evidence="4" id="KW-0234">DNA repair</keyword>
<dbReference type="AlphaFoldDB" id="J3Z5D4"/>
<comment type="similarity">
    <text evidence="1">Belongs to the DNA mismatch repair MutL/HexB family.</text>
</comment>
<dbReference type="InterPro" id="IPR014721">
    <property type="entry name" value="Ribsml_uS5_D2-typ_fold_subgr"/>
</dbReference>
<dbReference type="InterPro" id="IPR036890">
    <property type="entry name" value="HATPase_C_sf"/>
</dbReference>
<dbReference type="InterPro" id="IPR037198">
    <property type="entry name" value="MutL_C_sf"/>
</dbReference>
<dbReference type="GO" id="GO:0032300">
    <property type="term" value="C:mismatch repair complex"/>
    <property type="evidence" value="ECO:0007669"/>
    <property type="project" value="InterPro"/>
</dbReference>
<evidence type="ECO:0000256" key="1">
    <source>
        <dbReference type="ARBA" id="ARBA00006082"/>
    </source>
</evidence>
<dbReference type="Proteomes" id="UP000003937">
    <property type="component" value="Chromosome"/>
</dbReference>
<dbReference type="HOGENOM" id="CLU_004131_5_0_6"/>
<gene>
    <name evidence="6" type="ORF">A35E_00229</name>
</gene>
<dbReference type="PANTHER" id="PTHR10073">
    <property type="entry name" value="DNA MISMATCH REPAIR PROTEIN MLH, PMS, MUTL"/>
    <property type="match status" value="1"/>
</dbReference>
<dbReference type="RefSeq" id="WP_014888836.1">
    <property type="nucleotide sequence ID" value="NC_018420.1"/>
</dbReference>